<sequence length="75" mass="7891">MDISKLFGPGKTIGISRISMSVMASDSGDCQGDEVQEGLVEELTVAEGVDDDDEVEVGIDEGTEDGIEDGIEEQV</sequence>
<gene>
    <name evidence="1" type="ORF">BG006_003630</name>
</gene>
<comment type="caution">
    <text evidence="1">The sequence shown here is derived from an EMBL/GenBank/DDBJ whole genome shotgun (WGS) entry which is preliminary data.</text>
</comment>
<dbReference type="EMBL" id="JAAAUY010002014">
    <property type="protein sequence ID" value="KAF9316260.1"/>
    <property type="molecule type" value="Genomic_DNA"/>
</dbReference>
<name>A0A9P5S899_9FUNG</name>
<organism evidence="1 2">
    <name type="scientific">Podila minutissima</name>
    <dbReference type="NCBI Taxonomy" id="64525"/>
    <lineage>
        <taxon>Eukaryota</taxon>
        <taxon>Fungi</taxon>
        <taxon>Fungi incertae sedis</taxon>
        <taxon>Mucoromycota</taxon>
        <taxon>Mortierellomycotina</taxon>
        <taxon>Mortierellomycetes</taxon>
        <taxon>Mortierellales</taxon>
        <taxon>Mortierellaceae</taxon>
        <taxon>Podila</taxon>
    </lineage>
</organism>
<feature type="non-terminal residue" evidence="1">
    <location>
        <position position="75"/>
    </location>
</feature>
<evidence type="ECO:0000313" key="2">
    <source>
        <dbReference type="Proteomes" id="UP000696485"/>
    </source>
</evidence>
<reference evidence="1" key="1">
    <citation type="journal article" date="2020" name="Fungal Divers.">
        <title>Resolving the Mortierellaceae phylogeny through synthesis of multi-gene phylogenetics and phylogenomics.</title>
        <authorList>
            <person name="Vandepol N."/>
            <person name="Liber J."/>
            <person name="Desiro A."/>
            <person name="Na H."/>
            <person name="Kennedy M."/>
            <person name="Barry K."/>
            <person name="Grigoriev I.V."/>
            <person name="Miller A.N."/>
            <person name="O'Donnell K."/>
            <person name="Stajich J.E."/>
            <person name="Bonito G."/>
        </authorList>
    </citation>
    <scope>NUCLEOTIDE SEQUENCE</scope>
    <source>
        <strain evidence="1">NVP1</strain>
    </source>
</reference>
<accession>A0A9P5S899</accession>
<evidence type="ECO:0000313" key="1">
    <source>
        <dbReference type="EMBL" id="KAF9316260.1"/>
    </source>
</evidence>
<keyword evidence="2" id="KW-1185">Reference proteome</keyword>
<dbReference type="AlphaFoldDB" id="A0A9P5S899"/>
<protein>
    <submittedName>
        <fullName evidence="1">Uncharacterized protein</fullName>
    </submittedName>
</protein>
<dbReference type="Proteomes" id="UP000696485">
    <property type="component" value="Unassembled WGS sequence"/>
</dbReference>
<proteinExistence type="predicted"/>